<dbReference type="EMBL" id="LXQA010447471">
    <property type="protein sequence ID" value="MCI52454.1"/>
    <property type="molecule type" value="Genomic_DNA"/>
</dbReference>
<dbReference type="AlphaFoldDB" id="A0A392SW53"/>
<reference evidence="2 3" key="1">
    <citation type="journal article" date="2018" name="Front. Plant Sci.">
        <title>Red Clover (Trifolium pratense) and Zigzag Clover (T. medium) - A Picture of Genomic Similarities and Differences.</title>
        <authorList>
            <person name="Dluhosova J."/>
            <person name="Istvanek J."/>
            <person name="Nedelnik J."/>
            <person name="Repkova J."/>
        </authorList>
    </citation>
    <scope>NUCLEOTIDE SEQUENCE [LARGE SCALE GENOMIC DNA]</scope>
    <source>
        <strain evidence="3">cv. 10/8</strain>
        <tissue evidence="2">Leaf</tissue>
    </source>
</reference>
<protein>
    <submittedName>
        <fullName evidence="2">Uncharacterized protein</fullName>
    </submittedName>
</protein>
<accession>A0A392SW53</accession>
<evidence type="ECO:0000313" key="2">
    <source>
        <dbReference type="EMBL" id="MCI52454.1"/>
    </source>
</evidence>
<dbReference type="Proteomes" id="UP000265520">
    <property type="component" value="Unassembled WGS sequence"/>
</dbReference>
<keyword evidence="3" id="KW-1185">Reference proteome</keyword>
<name>A0A392SW53_9FABA</name>
<proteinExistence type="predicted"/>
<comment type="caution">
    <text evidence="2">The sequence shown here is derived from an EMBL/GenBank/DDBJ whole genome shotgun (WGS) entry which is preliminary data.</text>
</comment>
<feature type="region of interest" description="Disordered" evidence="1">
    <location>
        <begin position="1"/>
        <end position="20"/>
    </location>
</feature>
<organism evidence="2 3">
    <name type="scientific">Trifolium medium</name>
    <dbReference type="NCBI Taxonomy" id="97028"/>
    <lineage>
        <taxon>Eukaryota</taxon>
        <taxon>Viridiplantae</taxon>
        <taxon>Streptophyta</taxon>
        <taxon>Embryophyta</taxon>
        <taxon>Tracheophyta</taxon>
        <taxon>Spermatophyta</taxon>
        <taxon>Magnoliopsida</taxon>
        <taxon>eudicotyledons</taxon>
        <taxon>Gunneridae</taxon>
        <taxon>Pentapetalae</taxon>
        <taxon>rosids</taxon>
        <taxon>fabids</taxon>
        <taxon>Fabales</taxon>
        <taxon>Fabaceae</taxon>
        <taxon>Papilionoideae</taxon>
        <taxon>50 kb inversion clade</taxon>
        <taxon>NPAAA clade</taxon>
        <taxon>Hologalegina</taxon>
        <taxon>IRL clade</taxon>
        <taxon>Trifolieae</taxon>
        <taxon>Trifolium</taxon>
    </lineage>
</organism>
<feature type="non-terminal residue" evidence="2">
    <location>
        <position position="46"/>
    </location>
</feature>
<sequence length="46" mass="5219">MERIDPSPLDNRVASKDKLPSHVMLPRVHAEIPLPLMHSNGPLPRR</sequence>
<evidence type="ECO:0000313" key="3">
    <source>
        <dbReference type="Proteomes" id="UP000265520"/>
    </source>
</evidence>
<evidence type="ECO:0000256" key="1">
    <source>
        <dbReference type="SAM" id="MobiDB-lite"/>
    </source>
</evidence>